<accession>A0A016VKF7</accession>
<protein>
    <submittedName>
        <fullName evidence="1">Uncharacterized protein</fullName>
    </submittedName>
</protein>
<reference evidence="2" key="1">
    <citation type="journal article" date="2015" name="Nat. Genet.">
        <title>The genome and transcriptome of the zoonotic hookworm Ancylostoma ceylanicum identify infection-specific gene families.</title>
        <authorList>
            <person name="Schwarz E.M."/>
            <person name="Hu Y."/>
            <person name="Antoshechkin I."/>
            <person name="Miller M.M."/>
            <person name="Sternberg P.W."/>
            <person name="Aroian R.V."/>
        </authorList>
    </citation>
    <scope>NUCLEOTIDE SEQUENCE</scope>
    <source>
        <strain evidence="2">HY135</strain>
    </source>
</reference>
<keyword evidence="2" id="KW-1185">Reference proteome</keyword>
<name>A0A016VKF7_9BILA</name>
<evidence type="ECO:0000313" key="2">
    <source>
        <dbReference type="Proteomes" id="UP000024635"/>
    </source>
</evidence>
<proteinExistence type="predicted"/>
<dbReference type="EMBL" id="JARK01001344">
    <property type="protein sequence ID" value="EYC27915.1"/>
    <property type="molecule type" value="Genomic_DNA"/>
</dbReference>
<dbReference type="Proteomes" id="UP000024635">
    <property type="component" value="Unassembled WGS sequence"/>
</dbReference>
<gene>
    <name evidence="1" type="primary">Acey_s0008.g250</name>
    <name evidence="1" type="ORF">Y032_0008g250</name>
</gene>
<evidence type="ECO:0000313" key="1">
    <source>
        <dbReference type="EMBL" id="EYC27915.1"/>
    </source>
</evidence>
<comment type="caution">
    <text evidence="1">The sequence shown here is derived from an EMBL/GenBank/DDBJ whole genome shotgun (WGS) entry which is preliminary data.</text>
</comment>
<sequence length="75" mass="8197">MGGGVSRSIAVHSRFAALLRVTRLSAAISDQQYKFSQRQPSPPPVSHQHRKNAAGSIANQWTLNICVYICCLCAK</sequence>
<organism evidence="1 2">
    <name type="scientific">Ancylostoma ceylanicum</name>
    <dbReference type="NCBI Taxonomy" id="53326"/>
    <lineage>
        <taxon>Eukaryota</taxon>
        <taxon>Metazoa</taxon>
        <taxon>Ecdysozoa</taxon>
        <taxon>Nematoda</taxon>
        <taxon>Chromadorea</taxon>
        <taxon>Rhabditida</taxon>
        <taxon>Rhabditina</taxon>
        <taxon>Rhabditomorpha</taxon>
        <taxon>Strongyloidea</taxon>
        <taxon>Ancylostomatidae</taxon>
        <taxon>Ancylostomatinae</taxon>
        <taxon>Ancylostoma</taxon>
    </lineage>
</organism>
<dbReference type="AlphaFoldDB" id="A0A016VKF7"/>